<protein>
    <submittedName>
        <fullName evidence="3">ATPase family associated with various cellular activities (AAA)</fullName>
    </submittedName>
</protein>
<dbReference type="Pfam" id="PF17863">
    <property type="entry name" value="AAA_lid_2"/>
    <property type="match status" value="1"/>
</dbReference>
<keyword evidence="4" id="KW-1185">Reference proteome</keyword>
<dbReference type="Pfam" id="PF07726">
    <property type="entry name" value="AAA_3"/>
    <property type="match status" value="1"/>
</dbReference>
<evidence type="ECO:0000313" key="3">
    <source>
        <dbReference type="EMBL" id="QDT38675.1"/>
    </source>
</evidence>
<dbReference type="AlphaFoldDB" id="A0A517R454"/>
<dbReference type="OrthoDB" id="9808397at2"/>
<dbReference type="InterPro" id="IPR027417">
    <property type="entry name" value="P-loop_NTPase"/>
</dbReference>
<dbReference type="InterPro" id="IPR050764">
    <property type="entry name" value="CbbQ/NirQ/NorQ/GpvN"/>
</dbReference>
<dbReference type="Gene3D" id="3.40.50.300">
    <property type="entry name" value="P-loop containing nucleotide triphosphate hydrolases"/>
    <property type="match status" value="1"/>
</dbReference>
<accession>A0A517R454</accession>
<dbReference type="GO" id="GO:0005524">
    <property type="term" value="F:ATP binding"/>
    <property type="evidence" value="ECO:0007669"/>
    <property type="project" value="InterPro"/>
</dbReference>
<dbReference type="KEGG" id="svp:Pan189_30710"/>
<dbReference type="GO" id="GO:0016887">
    <property type="term" value="F:ATP hydrolysis activity"/>
    <property type="evidence" value="ECO:0007669"/>
    <property type="project" value="InterPro"/>
</dbReference>
<name>A0A517R454_9PLAN</name>
<organism evidence="3 4">
    <name type="scientific">Stratiformator vulcanicus</name>
    <dbReference type="NCBI Taxonomy" id="2527980"/>
    <lineage>
        <taxon>Bacteria</taxon>
        <taxon>Pseudomonadati</taxon>
        <taxon>Planctomycetota</taxon>
        <taxon>Planctomycetia</taxon>
        <taxon>Planctomycetales</taxon>
        <taxon>Planctomycetaceae</taxon>
        <taxon>Stratiformator</taxon>
    </lineage>
</organism>
<evidence type="ECO:0000259" key="2">
    <source>
        <dbReference type="Pfam" id="PF17863"/>
    </source>
</evidence>
<feature type="domain" description="ATPase AAA-3" evidence="1">
    <location>
        <begin position="68"/>
        <end position="198"/>
    </location>
</feature>
<dbReference type="SUPFAM" id="SSF52540">
    <property type="entry name" value="P-loop containing nucleoside triphosphate hydrolases"/>
    <property type="match status" value="1"/>
</dbReference>
<proteinExistence type="predicted"/>
<dbReference type="CDD" id="cd00009">
    <property type="entry name" value="AAA"/>
    <property type="match status" value="1"/>
</dbReference>
<dbReference type="Gene3D" id="1.10.8.80">
    <property type="entry name" value="Magnesium chelatase subunit I, C-Terminal domain"/>
    <property type="match status" value="1"/>
</dbReference>
<dbReference type="PIRSF" id="PIRSF002849">
    <property type="entry name" value="AAA_ATPase_chaperone_MoxR_prd"/>
    <property type="match status" value="1"/>
</dbReference>
<dbReference type="InterPro" id="IPR011703">
    <property type="entry name" value="ATPase_AAA-3"/>
</dbReference>
<evidence type="ECO:0000313" key="4">
    <source>
        <dbReference type="Proteomes" id="UP000317318"/>
    </source>
</evidence>
<dbReference type="Proteomes" id="UP000317318">
    <property type="component" value="Chromosome"/>
</dbReference>
<gene>
    <name evidence="3" type="ORF">Pan189_30710</name>
</gene>
<dbReference type="EMBL" id="CP036268">
    <property type="protein sequence ID" value="QDT38675.1"/>
    <property type="molecule type" value="Genomic_DNA"/>
</dbReference>
<dbReference type="RefSeq" id="WP_145364760.1">
    <property type="nucleotide sequence ID" value="NZ_CP036268.1"/>
</dbReference>
<dbReference type="PANTHER" id="PTHR42759">
    <property type="entry name" value="MOXR FAMILY PROTEIN"/>
    <property type="match status" value="1"/>
</dbReference>
<reference evidence="3 4" key="1">
    <citation type="submission" date="2019-02" db="EMBL/GenBank/DDBJ databases">
        <title>Deep-cultivation of Planctomycetes and their phenomic and genomic characterization uncovers novel biology.</title>
        <authorList>
            <person name="Wiegand S."/>
            <person name="Jogler M."/>
            <person name="Boedeker C."/>
            <person name="Pinto D."/>
            <person name="Vollmers J."/>
            <person name="Rivas-Marin E."/>
            <person name="Kohn T."/>
            <person name="Peeters S.H."/>
            <person name="Heuer A."/>
            <person name="Rast P."/>
            <person name="Oberbeckmann S."/>
            <person name="Bunk B."/>
            <person name="Jeske O."/>
            <person name="Meyerdierks A."/>
            <person name="Storesund J.E."/>
            <person name="Kallscheuer N."/>
            <person name="Luecker S."/>
            <person name="Lage O.M."/>
            <person name="Pohl T."/>
            <person name="Merkel B.J."/>
            <person name="Hornburger P."/>
            <person name="Mueller R.-W."/>
            <person name="Bruemmer F."/>
            <person name="Labrenz M."/>
            <person name="Spormann A.M."/>
            <person name="Op den Camp H."/>
            <person name="Overmann J."/>
            <person name="Amann R."/>
            <person name="Jetten M.S.M."/>
            <person name="Mascher T."/>
            <person name="Medema M.H."/>
            <person name="Devos D.P."/>
            <person name="Kaster A.-K."/>
            <person name="Ovreas L."/>
            <person name="Rohde M."/>
            <person name="Galperin M.Y."/>
            <person name="Jogler C."/>
        </authorList>
    </citation>
    <scope>NUCLEOTIDE SEQUENCE [LARGE SCALE GENOMIC DNA]</scope>
    <source>
        <strain evidence="3 4">Pan189</strain>
    </source>
</reference>
<dbReference type="InterPro" id="IPR041628">
    <property type="entry name" value="ChlI/MoxR_AAA_lid"/>
</dbReference>
<evidence type="ECO:0000259" key="1">
    <source>
        <dbReference type="Pfam" id="PF07726"/>
    </source>
</evidence>
<dbReference type="PANTHER" id="PTHR42759:SF5">
    <property type="entry name" value="METHANOL DEHYDROGENASE REGULATOR"/>
    <property type="match status" value="1"/>
</dbReference>
<sequence length="342" mass="38107">MERSACRPAESPEEQPAETTCHQLIGPLVSTAELTSPLRQFEETVASVLLGKPRPIRLAVVCLLADGHILIEDSPGVGKTSLAKSIAKGLAGTFTRLQFTPDMLPSDILGASLFMPNMGEFEFRRGPIFTNVLLADEINRTTPRTQSALLEAMSEHQVSVEGRTYPLEDPFFVIATQNPFESEGTYPLPENQLDRFMICTDIGYPDRQFEKQALEQHRRGEPVEVVEPAISGDELQRLKAAVRDVTVEDSINDYLLDIVEATRNHDELQLGVSTRGILTLYRAVQAYAYCEGRTFVTPDDVKELAVPVLAHRIVCKSILRERQRDRSRAIIHQILDEVAVPS</sequence>
<feature type="domain" description="ChlI/MoxR AAA lid" evidence="2">
    <location>
        <begin position="261"/>
        <end position="329"/>
    </location>
</feature>